<reference evidence="3 4" key="1">
    <citation type="submission" date="2016-12" db="EMBL/GenBank/DDBJ databases">
        <title>Diversity of luminous bacteria.</title>
        <authorList>
            <person name="Yoshizawa S."/>
            <person name="Kogure K."/>
        </authorList>
    </citation>
    <scope>NUCLEOTIDE SEQUENCE [LARGE SCALE GENOMIC DNA]</scope>
    <source>
        <strain evidence="3 4">SA4-48</strain>
    </source>
</reference>
<dbReference type="SUPFAM" id="SSF53187">
    <property type="entry name" value="Zn-dependent exopeptidases"/>
    <property type="match status" value="1"/>
</dbReference>
<keyword evidence="1" id="KW-0732">Signal</keyword>
<accession>A0A2S7UT20</accession>
<dbReference type="Proteomes" id="UP000239007">
    <property type="component" value="Unassembled WGS sequence"/>
</dbReference>
<name>A0A2S7UT20_9GAMM</name>
<evidence type="ECO:0000313" key="3">
    <source>
        <dbReference type="EMBL" id="PQJ52888.1"/>
    </source>
</evidence>
<feature type="domain" description="Peptidase M14" evidence="2">
    <location>
        <begin position="66"/>
        <end position="225"/>
    </location>
</feature>
<protein>
    <submittedName>
        <fullName evidence="3">Peptidase M14</fullName>
    </submittedName>
</protein>
<evidence type="ECO:0000313" key="4">
    <source>
        <dbReference type="Proteomes" id="UP000239007"/>
    </source>
</evidence>
<feature type="signal peptide" evidence="1">
    <location>
        <begin position="1"/>
        <end position="23"/>
    </location>
</feature>
<dbReference type="Gene3D" id="3.40.630.10">
    <property type="entry name" value="Zn peptidases"/>
    <property type="match status" value="1"/>
</dbReference>
<organism evidence="3 4">
    <name type="scientific">Psychrosphaera saromensis</name>
    <dbReference type="NCBI Taxonomy" id="716813"/>
    <lineage>
        <taxon>Bacteria</taxon>
        <taxon>Pseudomonadati</taxon>
        <taxon>Pseudomonadota</taxon>
        <taxon>Gammaproteobacteria</taxon>
        <taxon>Alteromonadales</taxon>
        <taxon>Pseudoalteromonadaceae</taxon>
        <taxon>Psychrosphaera</taxon>
    </lineage>
</organism>
<dbReference type="InterPro" id="IPR000834">
    <property type="entry name" value="Peptidase_M14"/>
</dbReference>
<dbReference type="GO" id="GO:0008270">
    <property type="term" value="F:zinc ion binding"/>
    <property type="evidence" value="ECO:0007669"/>
    <property type="project" value="InterPro"/>
</dbReference>
<dbReference type="GO" id="GO:0004181">
    <property type="term" value="F:metallocarboxypeptidase activity"/>
    <property type="evidence" value="ECO:0007669"/>
    <property type="project" value="InterPro"/>
</dbReference>
<comment type="caution">
    <text evidence="3">The sequence shown here is derived from an EMBL/GenBank/DDBJ whole genome shotgun (WGS) entry which is preliminary data.</text>
</comment>
<dbReference type="Pfam" id="PF00246">
    <property type="entry name" value="Peptidase_M14"/>
    <property type="match status" value="1"/>
</dbReference>
<gene>
    <name evidence="3" type="ORF">BTO11_03955</name>
</gene>
<dbReference type="InterPro" id="IPR029062">
    <property type="entry name" value="Class_I_gatase-like"/>
</dbReference>
<proteinExistence type="predicted"/>
<dbReference type="RefSeq" id="WP_229793406.1">
    <property type="nucleotide sequence ID" value="NZ_BMYG01000010.1"/>
</dbReference>
<dbReference type="SUPFAM" id="SSF52317">
    <property type="entry name" value="Class I glutamine amidotransferase-like"/>
    <property type="match status" value="1"/>
</dbReference>
<keyword evidence="4" id="KW-1185">Reference proteome</keyword>
<dbReference type="EMBL" id="MSCH01000003">
    <property type="protein sequence ID" value="PQJ52888.1"/>
    <property type="molecule type" value="Genomic_DNA"/>
</dbReference>
<dbReference type="GO" id="GO:0006508">
    <property type="term" value="P:proteolysis"/>
    <property type="evidence" value="ECO:0007669"/>
    <property type="project" value="InterPro"/>
</dbReference>
<evidence type="ECO:0000259" key="2">
    <source>
        <dbReference type="Pfam" id="PF00246"/>
    </source>
</evidence>
<dbReference type="AlphaFoldDB" id="A0A2S7UT20"/>
<dbReference type="CDD" id="cd06238">
    <property type="entry name" value="M14-like"/>
    <property type="match status" value="1"/>
</dbReference>
<feature type="chain" id="PRO_5015442529" evidence="1">
    <location>
        <begin position="24"/>
        <end position="851"/>
    </location>
</feature>
<sequence>MRRFTTKILISISLILSVFCSVAAELDFYLPKEKFDSNIPTPESVLGYQVGDWHVRHDQLVLYFKTLAKNSDRVSVKVIGKSHEQRELLQVIITSAEHQKKLDVIQQQHIARLSKSSKPSAKKSPLIVNLNYSVHGDEPSGSNASLLVAYYLAASNNPEVLSYLDNMVILLDPSLNPDGLSRFAQWANQHKGQNLNADPNNREHVQDWIRGRVNHYWFDLNRDWLLLQHPESQARIEQYHLWRPNVLTDHHEMGTNSTFFFQPGISSRKNPFTPDKNVELTKRLAMFHAKAFDQQNQLYFTEEAFDDFYAGKGSTYPDLHGSIGILFEQASSRGHLQESVNGLLDFPTTIKHQIMASFSTLEGSLVNKTDLLDFQYDFAQEYKKLAKKADHVGYVLSEKQDKTRFNKLLTLLQKHDIQVYPITKNTEVNGHKYSKQDSVYVPLEQPQMRLIQSIFSDRQSFNDNTFYDVSSWNLAMAFNITYDKVDSKRLVTLADKQWHKPNKQMINLTDSYSYAIDWADYQAPALTYALLNADFKVRAALKPFTAVTPAGSKKFAAGTMLINAGLQNDDWLVSFKRIVNEFNVPVSSISSGLTTSGIDLGSRNMMVVNKPNVLIVGGFGTNSYEVGETWYLLDKQLGFSPTIIEKRWLTNTDFDKYTHIIMTDGNYSKADENLLLKLKIWTQNGGVLWSQKRAALWLANNDVLQTTTLSQREMNQRFNKSELNYGDMERIAGKQRIAGAFFNMELDLSHPLAFGFSKPLLPVFKNRTDLLMDGTKPFSNVAKYTKSPLLAGYADKTNVTTIGQATGLVAHKYGKGVVVGMTDNPNFRSIMYGTNKLLFNALFLGSAVEAK</sequence>
<evidence type="ECO:0000256" key="1">
    <source>
        <dbReference type="SAM" id="SignalP"/>
    </source>
</evidence>